<accession>A0A382ECF6</accession>
<dbReference type="EMBL" id="UINC01043736">
    <property type="protein sequence ID" value="SVB48185.1"/>
    <property type="molecule type" value="Genomic_DNA"/>
</dbReference>
<reference evidence="1" key="1">
    <citation type="submission" date="2018-05" db="EMBL/GenBank/DDBJ databases">
        <authorList>
            <person name="Lanie J.A."/>
            <person name="Ng W.-L."/>
            <person name="Kazmierczak K.M."/>
            <person name="Andrzejewski T.M."/>
            <person name="Davidsen T.M."/>
            <person name="Wayne K.J."/>
            <person name="Tettelin H."/>
            <person name="Glass J.I."/>
            <person name="Rusch D."/>
            <person name="Podicherti R."/>
            <person name="Tsui H.-C.T."/>
            <person name="Winkler M.E."/>
        </authorList>
    </citation>
    <scope>NUCLEOTIDE SEQUENCE</scope>
</reference>
<organism evidence="1">
    <name type="scientific">marine metagenome</name>
    <dbReference type="NCBI Taxonomy" id="408172"/>
    <lineage>
        <taxon>unclassified sequences</taxon>
        <taxon>metagenomes</taxon>
        <taxon>ecological metagenomes</taxon>
    </lineage>
</organism>
<dbReference type="PROSITE" id="PS51257">
    <property type="entry name" value="PROKAR_LIPOPROTEIN"/>
    <property type="match status" value="1"/>
</dbReference>
<gene>
    <name evidence="1" type="ORF">METZ01_LOCUS201039</name>
</gene>
<dbReference type="AlphaFoldDB" id="A0A382ECF6"/>
<protein>
    <recommendedName>
        <fullName evidence="2">Lipoprotein</fullName>
    </recommendedName>
</protein>
<evidence type="ECO:0000313" key="1">
    <source>
        <dbReference type="EMBL" id="SVB48185.1"/>
    </source>
</evidence>
<sequence>MDHTKKIMSSLLTLIILFSGCIEYEETLIIKVNGGGSITMVYGMPAEMAKGDDTFSADKIKSDLTGIDGVSVISTKDFEKEGLKWVETNARFTSLENLGNIKKDQLPGFAGAMTFTDHKNGSYTFTKVLGEEPKQTKSANDKDMMMMKNMIGDVTWDYEITFPVKIIDAMADKGEVQARGKKLSWSVPLIEFIGGQATLTVILGKGDKLTPLPVLQTVILKNGEKIRGEVMSLNKKSCIVKVGKKRERIDRDTIHSIEF</sequence>
<evidence type="ECO:0008006" key="2">
    <source>
        <dbReference type="Google" id="ProtNLM"/>
    </source>
</evidence>
<proteinExistence type="predicted"/>
<name>A0A382ECF6_9ZZZZ</name>